<dbReference type="PIRSF" id="PIRSF001439">
    <property type="entry name" value="CryM"/>
    <property type="match status" value="1"/>
</dbReference>
<dbReference type="PANTHER" id="PTHR13812:SF19">
    <property type="entry name" value="KETIMINE REDUCTASE MU-CRYSTALLIN"/>
    <property type="match status" value="1"/>
</dbReference>
<accession>A0ABW9AF04</accession>
<dbReference type="RefSeq" id="WP_408160044.1">
    <property type="nucleotide sequence ID" value="NZ_JAQQFM010000010.1"/>
</dbReference>
<dbReference type="EMBL" id="JAQQFM010000010">
    <property type="protein sequence ID" value="MFL9926824.1"/>
    <property type="molecule type" value="Genomic_DNA"/>
</dbReference>
<reference evidence="1 2" key="1">
    <citation type="journal article" date="2024" name="Chem. Sci.">
        <title>Discovery of megapolipeptins by genome mining of a Burkholderiales bacteria collection.</title>
        <authorList>
            <person name="Paulo B.S."/>
            <person name="Recchia M.J.J."/>
            <person name="Lee S."/>
            <person name="Fergusson C.H."/>
            <person name="Romanowski S.B."/>
            <person name="Hernandez A."/>
            <person name="Krull N."/>
            <person name="Liu D.Y."/>
            <person name="Cavanagh H."/>
            <person name="Bos A."/>
            <person name="Gray C.A."/>
            <person name="Murphy B.T."/>
            <person name="Linington R.G."/>
            <person name="Eustaquio A.S."/>
        </authorList>
    </citation>
    <scope>NUCLEOTIDE SEQUENCE [LARGE SCALE GENOMIC DNA]</scope>
    <source>
        <strain evidence="1 2">RL21-008-BIB-A</strain>
    </source>
</reference>
<dbReference type="PANTHER" id="PTHR13812">
    <property type="entry name" value="KETIMINE REDUCTASE MU-CRYSTALLIN"/>
    <property type="match status" value="1"/>
</dbReference>
<keyword evidence="2" id="KW-1185">Reference proteome</keyword>
<proteinExistence type="predicted"/>
<dbReference type="InterPro" id="IPR003462">
    <property type="entry name" value="ODC_Mu_crystall"/>
</dbReference>
<dbReference type="InterPro" id="IPR023401">
    <property type="entry name" value="ODC_N"/>
</dbReference>
<gene>
    <name evidence="1" type="ORF">PQR62_21315</name>
</gene>
<organism evidence="1 2">
    <name type="scientific">Herbaspirillum lusitanum</name>
    <dbReference type="NCBI Taxonomy" id="213312"/>
    <lineage>
        <taxon>Bacteria</taxon>
        <taxon>Pseudomonadati</taxon>
        <taxon>Pseudomonadota</taxon>
        <taxon>Betaproteobacteria</taxon>
        <taxon>Burkholderiales</taxon>
        <taxon>Oxalobacteraceae</taxon>
        <taxon>Herbaspirillum</taxon>
    </lineage>
</organism>
<dbReference type="InterPro" id="IPR036291">
    <property type="entry name" value="NAD(P)-bd_dom_sf"/>
</dbReference>
<dbReference type="Pfam" id="PF02423">
    <property type="entry name" value="OCD_Mu_crystall"/>
    <property type="match status" value="1"/>
</dbReference>
<evidence type="ECO:0000313" key="2">
    <source>
        <dbReference type="Proteomes" id="UP001629246"/>
    </source>
</evidence>
<evidence type="ECO:0000313" key="1">
    <source>
        <dbReference type="EMBL" id="MFL9926824.1"/>
    </source>
</evidence>
<sequence>MKIITNQQISELVTTEEAVLAMRQAFAAAGTGAQQARVRTTASNGVMLSMMGAVLPDEGIAGAKVYTTIKGAFKFVIVLFSTETGLPLASIEGDAMTGLRTAAATAVACDALARKDAEILSVIGTGVQARSHVPALLQVRKFKEILVAGLSGQQAFADEVGAATGIPVRVVEVEEAARQADVLLTVTRSATPLFSGELLKEGAFVAAIGASKATVRELDDIAIKRAAALVVEWKPQAQQEAGDLIQCAPGTFDWDNVWELGQAVDGSMSYQRRDQDIVIYKAIGIGLEDVALAGLAYRKACVKYGW</sequence>
<comment type="caution">
    <text evidence="1">The sequence shown here is derived from an EMBL/GenBank/DDBJ whole genome shotgun (WGS) entry which is preliminary data.</text>
</comment>
<name>A0ABW9AF04_9BURK</name>
<dbReference type="Proteomes" id="UP001629246">
    <property type="component" value="Unassembled WGS sequence"/>
</dbReference>
<dbReference type="Gene3D" id="3.30.1780.10">
    <property type="entry name" value="ornithine cyclodeaminase, domain 1"/>
    <property type="match status" value="1"/>
</dbReference>
<dbReference type="SUPFAM" id="SSF51735">
    <property type="entry name" value="NAD(P)-binding Rossmann-fold domains"/>
    <property type="match status" value="1"/>
</dbReference>
<dbReference type="Gene3D" id="3.40.50.720">
    <property type="entry name" value="NAD(P)-binding Rossmann-like Domain"/>
    <property type="match status" value="1"/>
</dbReference>
<protein>
    <submittedName>
        <fullName evidence="1">Ornithine cyclodeaminase family protein</fullName>
    </submittedName>
</protein>